<proteinExistence type="predicted"/>
<keyword evidence="2" id="KW-1185">Reference proteome</keyword>
<protein>
    <submittedName>
        <fullName evidence="1">Uncharacterized protein</fullName>
    </submittedName>
</protein>
<comment type="caution">
    <text evidence="1">The sequence shown here is derived from an EMBL/GenBank/DDBJ whole genome shotgun (WGS) entry which is preliminary data.</text>
</comment>
<feature type="non-terminal residue" evidence="1">
    <location>
        <position position="111"/>
    </location>
</feature>
<dbReference type="Proteomes" id="UP000823775">
    <property type="component" value="Unassembled WGS sequence"/>
</dbReference>
<evidence type="ECO:0000313" key="2">
    <source>
        <dbReference type="Proteomes" id="UP000823775"/>
    </source>
</evidence>
<dbReference type="EMBL" id="JACEIK010206362">
    <property type="protein sequence ID" value="MCE5167680.1"/>
    <property type="molecule type" value="Genomic_DNA"/>
</dbReference>
<reference evidence="1 2" key="1">
    <citation type="journal article" date="2021" name="BMC Genomics">
        <title>Datura genome reveals duplications of psychoactive alkaloid biosynthetic genes and high mutation rate following tissue culture.</title>
        <authorList>
            <person name="Rajewski A."/>
            <person name="Carter-House D."/>
            <person name="Stajich J."/>
            <person name="Litt A."/>
        </authorList>
    </citation>
    <scope>NUCLEOTIDE SEQUENCE [LARGE SCALE GENOMIC DNA]</scope>
    <source>
        <strain evidence="1">AR-01</strain>
    </source>
</reference>
<evidence type="ECO:0000313" key="1">
    <source>
        <dbReference type="EMBL" id="MCE5167680.1"/>
    </source>
</evidence>
<organism evidence="1 2">
    <name type="scientific">Datura stramonium</name>
    <name type="common">Jimsonweed</name>
    <name type="synonym">Common thornapple</name>
    <dbReference type="NCBI Taxonomy" id="4076"/>
    <lineage>
        <taxon>Eukaryota</taxon>
        <taxon>Viridiplantae</taxon>
        <taxon>Streptophyta</taxon>
        <taxon>Embryophyta</taxon>
        <taxon>Tracheophyta</taxon>
        <taxon>Spermatophyta</taxon>
        <taxon>Magnoliopsida</taxon>
        <taxon>eudicotyledons</taxon>
        <taxon>Gunneridae</taxon>
        <taxon>Pentapetalae</taxon>
        <taxon>asterids</taxon>
        <taxon>lamiids</taxon>
        <taxon>Solanales</taxon>
        <taxon>Solanaceae</taxon>
        <taxon>Solanoideae</taxon>
        <taxon>Datureae</taxon>
        <taxon>Datura</taxon>
    </lineage>
</organism>
<feature type="non-terminal residue" evidence="1">
    <location>
        <position position="1"/>
    </location>
</feature>
<sequence length="111" mass="12431">EDWVLCRVFYKGTKDEKNINSTNNESTSVTSLNIMDNHEAIISMPIGGYRQSVINISSNSIYQSQNSTNGNEIIHSKCGKEDEFGFLFDMNYFEESNLQDGGVGFGDENSL</sequence>
<accession>A0ABS8YB11</accession>
<name>A0ABS8YB11_DATST</name>
<gene>
    <name evidence="1" type="ORF">HAX54_016436</name>
</gene>